<reference evidence="2" key="3">
    <citation type="submission" date="2012-09" db="EMBL/GenBank/DDBJ databases">
        <authorList>
            <consortium name="VectorBase"/>
        </authorList>
    </citation>
    <scope>NUCLEOTIDE SEQUENCE</scope>
    <source>
        <strain evidence="2">Liverpool</strain>
    </source>
</reference>
<protein>
    <submittedName>
        <fullName evidence="2">AAEL000804-PA</fullName>
    </submittedName>
    <submittedName>
        <fullName evidence="3">AAEL000804-PB</fullName>
    </submittedName>
</protein>
<evidence type="ECO:0000313" key="2">
    <source>
        <dbReference type="EMBL" id="EAT48094.1"/>
    </source>
</evidence>
<dbReference type="eggNOG" id="ENOG502RJUQ">
    <property type="taxonomic scope" value="Eukaryota"/>
</dbReference>
<dbReference type="EMBL" id="CH477202">
    <property type="protein sequence ID" value="EAT48094.1"/>
    <property type="molecule type" value="Genomic_DNA"/>
</dbReference>
<accession>A6KUZ8</accession>
<gene>
    <name evidence="2" type="ORF">AaeL_AAEL000804</name>
</gene>
<sequence length="616" mass="71104">MLRRLFWQTFKTFETPITNRALSVSSQVLIKDLQLQSSGNTSATIQTQTESYLNLLKNANDAKEVLECMPTLDKRKIDRQAVTLNALKTLFELHKLGKSSMQRQDVLNHPRFAELCKVLKYEARGFLMNDITESLKILTYFGVRSNSEIMTVFLQLLRHQINDVTLEHIVFLNFILKKMDRSPLVEALQLALPMLLQIQITYKMDHENVQQLVDLIGFVSQHRVSDRCVMNVVSALTLHGTSLTGHQAADVLKALVEFNALEPFHVKLLNNMFETLIEKIDEVNFKTIDFIMKKIVEKNLDKFPMFFNDAYFKRCAQFVVDHDMGIMNALYFQKKLNKVAYLHIPLLDYIGSQADSLSIVPNSGIITIVAAFSNADYRPRNWETIKSEISRHSFITNPAIPWIRYNLELLSLDIFNKQLIEQYLDPVTLERSMHRNILVDYLQLLELSRTLQLLFPEYDGPLPDKRYIEKGTVVLLQNNELPLQKPLEMIFGGEGSILSQVTSDYGHVLDHVLVFDREGRIMKQPILSDDEDHQAARIEDVIVRGNRVVVVMCLPKSYYALNINRLRGRFAMYIRMIEALGVAVVPVPYQMWSNLPEAERLPFLEREVRAKINIVE</sequence>
<dbReference type="PaxDb" id="7159-AAEL000804-PB"/>
<organism evidence="2 4">
    <name type="scientific">Aedes aegypti</name>
    <name type="common">Yellowfever mosquito</name>
    <name type="synonym">Culex aegypti</name>
    <dbReference type="NCBI Taxonomy" id="7159"/>
    <lineage>
        <taxon>Eukaryota</taxon>
        <taxon>Metazoa</taxon>
        <taxon>Ecdysozoa</taxon>
        <taxon>Arthropoda</taxon>
        <taxon>Hexapoda</taxon>
        <taxon>Insecta</taxon>
        <taxon>Pterygota</taxon>
        <taxon>Neoptera</taxon>
        <taxon>Endopterygota</taxon>
        <taxon>Diptera</taxon>
        <taxon>Nematocera</taxon>
        <taxon>Culicoidea</taxon>
        <taxon>Culicidae</taxon>
        <taxon>Culicinae</taxon>
        <taxon>Aedini</taxon>
        <taxon>Aedes</taxon>
        <taxon>Stegomyia</taxon>
    </lineage>
</organism>
<dbReference type="STRING" id="7159.Q17N49"/>
<dbReference type="SMART" id="SM00952">
    <property type="entry name" value="RAP"/>
    <property type="match status" value="1"/>
</dbReference>
<dbReference type="HOGENOM" id="CLU_029495_0_0_1"/>
<evidence type="ECO:0000313" key="3">
    <source>
        <dbReference type="EMBL" id="EAT48095.1"/>
    </source>
</evidence>
<dbReference type="OrthoDB" id="443524at2759"/>
<dbReference type="VEuPathDB" id="VectorBase:AAEL000804"/>
<feature type="domain" description="RAP" evidence="1">
    <location>
        <begin position="549"/>
        <end position="606"/>
    </location>
</feature>
<reference evidence="2" key="1">
    <citation type="submission" date="2005-10" db="EMBL/GenBank/DDBJ databases">
        <authorList>
            <person name="Loftus B.J."/>
            <person name="Nene V.M."/>
            <person name="Hannick L.I."/>
            <person name="Bidwell S."/>
            <person name="Haas B."/>
            <person name="Amedeo P."/>
            <person name="Orvis J."/>
            <person name="Wortman J.R."/>
            <person name="White O.R."/>
            <person name="Salzberg S."/>
            <person name="Shumway M."/>
            <person name="Koo H."/>
            <person name="Zhao Y."/>
            <person name="Holmes M."/>
            <person name="Miller J."/>
            <person name="Schatz M."/>
            <person name="Pop M."/>
            <person name="Pai G."/>
            <person name="Utterback T."/>
            <person name="Rogers Y.-H."/>
            <person name="Kravitz S."/>
            <person name="Fraser C.M."/>
        </authorList>
    </citation>
    <scope>NUCLEOTIDE SEQUENCE</scope>
    <source>
        <strain evidence="2">Liverpool</strain>
    </source>
</reference>
<dbReference type="PROSITE" id="PS51286">
    <property type="entry name" value="RAP"/>
    <property type="match status" value="1"/>
</dbReference>
<dbReference type="Pfam" id="PF08368">
    <property type="entry name" value="FAST_2"/>
    <property type="match status" value="1"/>
</dbReference>
<dbReference type="InterPro" id="IPR013584">
    <property type="entry name" value="RAP"/>
</dbReference>
<dbReference type="AlphaFoldDB" id="Q17N49"/>
<accession>Q17N49</accession>
<proteinExistence type="predicted"/>
<name>Q17N49_AEDAE</name>
<dbReference type="KEGG" id="aag:5566846"/>
<dbReference type="InterPro" id="IPR013579">
    <property type="entry name" value="FAST_2"/>
</dbReference>
<evidence type="ECO:0000259" key="1">
    <source>
        <dbReference type="PROSITE" id="PS51286"/>
    </source>
</evidence>
<evidence type="ECO:0000313" key="4">
    <source>
        <dbReference type="Proteomes" id="UP000682892"/>
    </source>
</evidence>
<dbReference type="EMBL" id="CH477202">
    <property type="protein sequence ID" value="EAT48095.1"/>
    <property type="molecule type" value="Genomic_DNA"/>
</dbReference>
<reference evidence="2" key="2">
    <citation type="journal article" date="2007" name="Science">
        <title>Genome sequence of Aedes aegypti, a major arbovirus vector.</title>
        <authorList>
            <person name="Nene V."/>
            <person name="Wortman J.R."/>
            <person name="Lawson D."/>
            <person name="Haas B."/>
            <person name="Kodira C."/>
            <person name="Tu Z.J."/>
            <person name="Loftus B."/>
            <person name="Xi Z."/>
            <person name="Megy K."/>
            <person name="Grabherr M."/>
            <person name="Ren Q."/>
            <person name="Zdobnov E.M."/>
            <person name="Lobo N.F."/>
            <person name="Campbell K.S."/>
            <person name="Brown S.E."/>
            <person name="Bonaldo M.F."/>
            <person name="Zhu J."/>
            <person name="Sinkins S.P."/>
            <person name="Hogenkamp D.G."/>
            <person name="Amedeo P."/>
            <person name="Arensburger P."/>
            <person name="Atkinson P.W."/>
            <person name="Bidwell S."/>
            <person name="Biedler J."/>
            <person name="Birney E."/>
            <person name="Bruggner R.V."/>
            <person name="Costas J."/>
            <person name="Coy M.R."/>
            <person name="Crabtree J."/>
            <person name="Crawford M."/>
            <person name="Debruyn B."/>
            <person name="Decaprio D."/>
            <person name="Eiglmeier K."/>
            <person name="Eisenstadt E."/>
            <person name="El-Dorry H."/>
            <person name="Gelbart W.M."/>
            <person name="Gomes S.L."/>
            <person name="Hammond M."/>
            <person name="Hannick L.I."/>
            <person name="Hogan J.R."/>
            <person name="Holmes M.H."/>
            <person name="Jaffe D."/>
            <person name="Johnston J.S."/>
            <person name="Kennedy R.C."/>
            <person name="Koo H."/>
            <person name="Kravitz S."/>
            <person name="Kriventseva E.V."/>
            <person name="Kulp D."/>
            <person name="Labutti K."/>
            <person name="Lee E."/>
            <person name="Li S."/>
            <person name="Lovin D.D."/>
            <person name="Mao C."/>
            <person name="Mauceli E."/>
            <person name="Menck C.F."/>
            <person name="Miller J.R."/>
            <person name="Montgomery P."/>
            <person name="Mori A."/>
            <person name="Nascimento A.L."/>
            <person name="Naveira H.F."/>
            <person name="Nusbaum C."/>
            <person name="O'leary S."/>
            <person name="Orvis J."/>
            <person name="Pertea M."/>
            <person name="Quesneville H."/>
            <person name="Reidenbach K.R."/>
            <person name="Rogers Y.H."/>
            <person name="Roth C.W."/>
            <person name="Schneider J.R."/>
            <person name="Schatz M."/>
            <person name="Shumway M."/>
            <person name="Stanke M."/>
            <person name="Stinson E.O."/>
            <person name="Tubio J.M."/>
            <person name="Vanzee J.P."/>
            <person name="Verjovski-Almeida S."/>
            <person name="Werner D."/>
            <person name="White O."/>
            <person name="Wyder S."/>
            <person name="Zeng Q."/>
            <person name="Zhao Q."/>
            <person name="Zhao Y."/>
            <person name="Hill C.A."/>
            <person name="Raikhel A.S."/>
            <person name="Soares M.B."/>
            <person name="Knudson D.L."/>
            <person name="Lee N.H."/>
            <person name="Galagan J."/>
            <person name="Salzberg S.L."/>
            <person name="Paulsen I.T."/>
            <person name="Dimopoulos G."/>
            <person name="Collins F.H."/>
            <person name="Birren B."/>
            <person name="Fraser-Liggett C.M."/>
            <person name="Severson D.W."/>
        </authorList>
    </citation>
    <scope>NUCLEOTIDE SEQUENCE [LARGE SCALE GENOMIC DNA]</scope>
    <source>
        <strain evidence="2">Liverpool</strain>
    </source>
</reference>
<dbReference type="Proteomes" id="UP000682892">
    <property type="component" value="Unassembled WGS sequence"/>
</dbReference>
<dbReference type="OMA" id="ERSMHRN"/>